<dbReference type="InterPro" id="IPR004268">
    <property type="entry name" value="MurJ"/>
</dbReference>
<gene>
    <name evidence="9" type="ORF">ACFSBI_04705</name>
</gene>
<dbReference type="PANTHER" id="PTHR47019">
    <property type="entry name" value="LIPID II FLIPPASE MURJ"/>
    <property type="match status" value="1"/>
</dbReference>
<feature type="transmembrane region" description="Helical" evidence="8">
    <location>
        <begin position="168"/>
        <end position="185"/>
    </location>
</feature>
<evidence type="ECO:0000313" key="9">
    <source>
        <dbReference type="EMBL" id="MFD1720841.1"/>
    </source>
</evidence>
<feature type="transmembrane region" description="Helical" evidence="8">
    <location>
        <begin position="88"/>
        <end position="109"/>
    </location>
</feature>
<evidence type="ECO:0000256" key="6">
    <source>
        <dbReference type="ARBA" id="ARBA00022989"/>
    </source>
</evidence>
<dbReference type="PANTHER" id="PTHR47019:SF1">
    <property type="entry name" value="LIPID II FLIPPASE MURJ"/>
    <property type="match status" value="1"/>
</dbReference>
<keyword evidence="7 8" id="KW-0472">Membrane</keyword>
<feature type="transmembrane region" description="Helical" evidence="8">
    <location>
        <begin position="435"/>
        <end position="455"/>
    </location>
</feature>
<evidence type="ECO:0000256" key="7">
    <source>
        <dbReference type="ARBA" id="ARBA00023136"/>
    </source>
</evidence>
<feature type="transmembrane region" description="Helical" evidence="8">
    <location>
        <begin position="311"/>
        <end position="338"/>
    </location>
</feature>
<comment type="subcellular location">
    <subcellularLocation>
        <location evidence="1">Cell membrane</location>
        <topology evidence="1">Multi-pass membrane protein</topology>
    </subcellularLocation>
</comment>
<feature type="transmembrane region" description="Helical" evidence="8">
    <location>
        <begin position="350"/>
        <end position="371"/>
    </location>
</feature>
<comment type="caution">
    <text evidence="9">The sequence shown here is derived from an EMBL/GenBank/DDBJ whole genome shotgun (WGS) entry which is preliminary data.</text>
</comment>
<dbReference type="Pfam" id="PF03023">
    <property type="entry name" value="MurJ"/>
    <property type="match status" value="1"/>
</dbReference>
<dbReference type="Proteomes" id="UP001597347">
    <property type="component" value="Unassembled WGS sequence"/>
</dbReference>
<sequence>MKASQDRSHFFRGFVVLFIGSLIGKVAGLAREVVFAAAFGSGPIASGFKSAQSSVLVSANLVTGDVLSSAFVPAYAETRAADPLGARRLIWGYLLGYGGAMTGVALLVFTLRRDAMSLLIPGASLQIQALGADFLGVLAWCIPLFGVASIAGYALATTGKYTATSLRSTLQTAGLLIGTMLAVTLRQPVWLASGFVLAWLIYATWCVVLLVRFDLLGRLDARGLPAALRVVLRNLWAVLPLAVIPAGIQIAAVVQRIIASHGPDALIASVDYAQTLSDSLVTLVSVPLGFVGLTQMATLDEEGFKRASSRILSSVVVIGLPLTFVVLPLTGTIVRVVYGRGNFGQEAALLTSQVAFGLFCGIAVQIVGYALTRALTARRRNRAVLVITVSGLAAEVGVQSLALMLHAPVFIGLGVTVYGLVLTVVAARLLHLHRLLLRLAVVALPAVGVSVGVLVVPGLPVVLQLVVIALAWALTLAVARTYRGVIAEVIALFRRSRSRTPTEERTCGEQREVVRR</sequence>
<dbReference type="RefSeq" id="WP_377932545.1">
    <property type="nucleotide sequence ID" value="NZ_JBHUEA010000005.1"/>
</dbReference>
<evidence type="ECO:0000256" key="3">
    <source>
        <dbReference type="ARBA" id="ARBA00022692"/>
    </source>
</evidence>
<feature type="transmembrane region" description="Helical" evidence="8">
    <location>
        <begin position="461"/>
        <end position="479"/>
    </location>
</feature>
<keyword evidence="2" id="KW-1003">Cell membrane</keyword>
<evidence type="ECO:0000256" key="5">
    <source>
        <dbReference type="ARBA" id="ARBA00022984"/>
    </source>
</evidence>
<keyword evidence="4" id="KW-0133">Cell shape</keyword>
<evidence type="ECO:0000256" key="1">
    <source>
        <dbReference type="ARBA" id="ARBA00004651"/>
    </source>
</evidence>
<evidence type="ECO:0000256" key="2">
    <source>
        <dbReference type="ARBA" id="ARBA00022475"/>
    </source>
</evidence>
<name>A0ABW4LBZ0_9MICO</name>
<reference evidence="10" key="1">
    <citation type="journal article" date="2019" name="Int. J. Syst. Evol. Microbiol.">
        <title>The Global Catalogue of Microorganisms (GCM) 10K type strain sequencing project: providing services to taxonomists for standard genome sequencing and annotation.</title>
        <authorList>
            <consortium name="The Broad Institute Genomics Platform"/>
            <consortium name="The Broad Institute Genome Sequencing Center for Infectious Disease"/>
            <person name="Wu L."/>
            <person name="Ma J."/>
        </authorList>
    </citation>
    <scope>NUCLEOTIDE SEQUENCE [LARGE SCALE GENOMIC DNA]</scope>
    <source>
        <strain evidence="10">CGMCC 1.12471</strain>
    </source>
</reference>
<dbReference type="EMBL" id="JBHUEA010000005">
    <property type="protein sequence ID" value="MFD1720841.1"/>
    <property type="molecule type" value="Genomic_DNA"/>
</dbReference>
<keyword evidence="6 8" id="KW-1133">Transmembrane helix</keyword>
<feature type="transmembrane region" description="Helical" evidence="8">
    <location>
        <begin position="234"/>
        <end position="259"/>
    </location>
</feature>
<accession>A0ABW4LBZ0</accession>
<evidence type="ECO:0000256" key="8">
    <source>
        <dbReference type="SAM" id="Phobius"/>
    </source>
</evidence>
<keyword evidence="5" id="KW-0573">Peptidoglycan synthesis</keyword>
<feature type="transmembrane region" description="Helical" evidence="8">
    <location>
        <begin position="279"/>
        <end position="299"/>
    </location>
</feature>
<feature type="transmembrane region" description="Helical" evidence="8">
    <location>
        <begin position="54"/>
        <end position="76"/>
    </location>
</feature>
<feature type="transmembrane region" description="Helical" evidence="8">
    <location>
        <begin position="134"/>
        <end position="156"/>
    </location>
</feature>
<dbReference type="InterPro" id="IPR051050">
    <property type="entry name" value="Lipid_II_flippase_MurJ/MviN"/>
</dbReference>
<keyword evidence="10" id="KW-1185">Reference proteome</keyword>
<proteinExistence type="predicted"/>
<feature type="transmembrane region" description="Helical" evidence="8">
    <location>
        <begin position="383"/>
        <end position="403"/>
    </location>
</feature>
<protein>
    <submittedName>
        <fullName evidence="9">Lipid II flippase MurJ</fullName>
    </submittedName>
</protein>
<feature type="transmembrane region" description="Helical" evidence="8">
    <location>
        <begin position="409"/>
        <end position="430"/>
    </location>
</feature>
<evidence type="ECO:0000256" key="4">
    <source>
        <dbReference type="ARBA" id="ARBA00022960"/>
    </source>
</evidence>
<feature type="transmembrane region" description="Helical" evidence="8">
    <location>
        <begin position="191"/>
        <end position="213"/>
    </location>
</feature>
<evidence type="ECO:0000313" key="10">
    <source>
        <dbReference type="Proteomes" id="UP001597347"/>
    </source>
</evidence>
<keyword evidence="3 8" id="KW-0812">Transmembrane</keyword>
<organism evidence="9 10">
    <name type="scientific">Amnibacterium endophyticum</name>
    <dbReference type="NCBI Taxonomy" id="2109337"/>
    <lineage>
        <taxon>Bacteria</taxon>
        <taxon>Bacillati</taxon>
        <taxon>Actinomycetota</taxon>
        <taxon>Actinomycetes</taxon>
        <taxon>Micrococcales</taxon>
        <taxon>Microbacteriaceae</taxon>
        <taxon>Amnibacterium</taxon>
    </lineage>
</organism>